<evidence type="ECO:0000256" key="1">
    <source>
        <dbReference type="SAM" id="Phobius"/>
    </source>
</evidence>
<feature type="transmembrane region" description="Helical" evidence="1">
    <location>
        <begin position="67"/>
        <end position="84"/>
    </location>
</feature>
<dbReference type="RefSeq" id="WP_015825381.1">
    <property type="nucleotide sequence ID" value="NZ_CP024413.1"/>
</dbReference>
<feature type="transmembrane region" description="Helical" evidence="1">
    <location>
        <begin position="223"/>
        <end position="243"/>
    </location>
</feature>
<gene>
    <name evidence="2" type="ORF">LPJSA22_01115</name>
</gene>
<feature type="transmembrane region" description="Helical" evidence="1">
    <location>
        <begin position="112"/>
        <end position="131"/>
    </location>
</feature>
<feature type="transmembrane region" description="Helical" evidence="1">
    <location>
        <begin position="152"/>
        <end position="175"/>
    </location>
</feature>
<dbReference type="Proteomes" id="UP000094892">
    <property type="component" value="Unassembled WGS sequence"/>
</dbReference>
<comment type="caution">
    <text evidence="2">The sequence shown here is derived from an EMBL/GenBank/DDBJ whole genome shotgun (WGS) entry which is preliminary data.</text>
</comment>
<feature type="transmembrane region" description="Helical" evidence="1">
    <location>
        <begin position="302"/>
        <end position="327"/>
    </location>
</feature>
<sequence>MNDTFQLRIQQLYQCLYAVIVFLSVLSLSSWNLYVPHLLNTSDRLMLLVFGATIFVTLLSEWSKKRLVAMFIFSLLIIGYYYLYKKSIFVFVLLAILAGSGMKFDKLLKTDLIARSISVIFIIALSLLKVLPSSGSGVSETKFIYTKFTFGFTYPNILGYLLVIIIITYCFSISLLKKQVFWIVLLGCLIEYLLNYSTGLISLILFFVLYIWIQRDTLQRSNILLLTSSLLIPVFTIISVWIAKYYFASNNWWDRVNTILSLRPPIWQYYLKAMPISFFGNTKSINQYTLGVVGHGAFDGAYIQFLLEFGILSILILFIAVFSLYCLHLPVHQKATLGTLIMVTCFSGFPETNGFLVTFSPMFFLIGSAWFNTFQCENAHCINSSL</sequence>
<evidence type="ECO:0000313" key="2">
    <source>
        <dbReference type="EMBL" id="ODO61158.1"/>
    </source>
</evidence>
<accession>A0A1E3KQK5</accession>
<organism evidence="2 3">
    <name type="scientific">Lactiplantibacillus plantarum</name>
    <name type="common">Lactobacillus plantarum</name>
    <dbReference type="NCBI Taxonomy" id="1590"/>
    <lineage>
        <taxon>Bacteria</taxon>
        <taxon>Bacillati</taxon>
        <taxon>Bacillota</taxon>
        <taxon>Bacilli</taxon>
        <taxon>Lactobacillales</taxon>
        <taxon>Lactobacillaceae</taxon>
        <taxon>Lactiplantibacillus</taxon>
    </lineage>
</organism>
<evidence type="ECO:0008006" key="4">
    <source>
        <dbReference type="Google" id="ProtNLM"/>
    </source>
</evidence>
<name>A0A1E3KQK5_LACPN</name>
<proteinExistence type="predicted"/>
<keyword evidence="1" id="KW-1133">Transmembrane helix</keyword>
<keyword evidence="1" id="KW-0812">Transmembrane</keyword>
<evidence type="ECO:0000313" key="3">
    <source>
        <dbReference type="Proteomes" id="UP000094892"/>
    </source>
</evidence>
<protein>
    <recommendedName>
        <fullName evidence="4">Polysaccharide polymerase</fullName>
    </recommendedName>
</protein>
<dbReference type="EMBL" id="MCOL01000001">
    <property type="protein sequence ID" value="ODO61158.1"/>
    <property type="molecule type" value="Genomic_DNA"/>
</dbReference>
<feature type="transmembrane region" description="Helical" evidence="1">
    <location>
        <begin position="181"/>
        <end position="211"/>
    </location>
</feature>
<feature type="transmembrane region" description="Helical" evidence="1">
    <location>
        <begin position="45"/>
        <end position="60"/>
    </location>
</feature>
<dbReference type="AlphaFoldDB" id="A0A1E3KQK5"/>
<dbReference type="PATRIC" id="fig|1590.142.peg.1113"/>
<reference evidence="2 3" key="1">
    <citation type="submission" date="2016-08" db="EMBL/GenBank/DDBJ databases">
        <title>Genome sequencing of Lactobacillus plantarum JSA22, isolated from fermented soybean paste.</title>
        <authorList>
            <person name="Choi H.S."/>
        </authorList>
    </citation>
    <scope>NUCLEOTIDE SEQUENCE [LARGE SCALE GENOMIC DNA]</scope>
    <source>
        <strain evidence="2 3">JSA22</strain>
    </source>
</reference>
<feature type="transmembrane region" description="Helical" evidence="1">
    <location>
        <begin position="12"/>
        <end position="33"/>
    </location>
</feature>
<keyword evidence="1" id="KW-0472">Membrane</keyword>